<proteinExistence type="predicted"/>
<sequence>MANSLRPDEHHEASPADRGGTSPMARTISQNPGHAPRSSVIYITRDLPRAIRDARDEGM</sequence>
<protein>
    <submittedName>
        <fullName evidence="2">Uncharacterized protein</fullName>
    </submittedName>
</protein>
<dbReference type="Proteomes" id="UP000176998">
    <property type="component" value="Unassembled WGS sequence"/>
</dbReference>
<dbReference type="GeneID" id="34559135"/>
<accession>A0A1G4BBD4</accession>
<keyword evidence="3" id="KW-1185">Reference proteome</keyword>
<reference evidence="2 3" key="1">
    <citation type="submission" date="2016-09" db="EMBL/GenBank/DDBJ databases">
        <authorList>
            <person name="Capua I."/>
            <person name="De Benedictis P."/>
            <person name="Joannis T."/>
            <person name="Lombin L.H."/>
            <person name="Cattoli G."/>
        </authorList>
    </citation>
    <scope>NUCLEOTIDE SEQUENCE [LARGE SCALE GENOMIC DNA]</scope>
    <source>
        <strain evidence="2 3">IMI 309357</strain>
    </source>
</reference>
<evidence type="ECO:0000313" key="2">
    <source>
        <dbReference type="EMBL" id="OHE98717.1"/>
    </source>
</evidence>
<organism evidence="2 3">
    <name type="scientific">Colletotrichum orchidophilum</name>
    <dbReference type="NCBI Taxonomy" id="1209926"/>
    <lineage>
        <taxon>Eukaryota</taxon>
        <taxon>Fungi</taxon>
        <taxon>Dikarya</taxon>
        <taxon>Ascomycota</taxon>
        <taxon>Pezizomycotina</taxon>
        <taxon>Sordariomycetes</taxon>
        <taxon>Hypocreomycetidae</taxon>
        <taxon>Glomerellales</taxon>
        <taxon>Glomerellaceae</taxon>
        <taxon>Colletotrichum</taxon>
    </lineage>
</organism>
<dbReference type="RefSeq" id="XP_022475866.1">
    <property type="nucleotide sequence ID" value="XM_022617625.1"/>
</dbReference>
<feature type="region of interest" description="Disordered" evidence="1">
    <location>
        <begin position="1"/>
        <end position="42"/>
    </location>
</feature>
<name>A0A1G4BBD4_9PEZI</name>
<feature type="compositionally biased region" description="Basic and acidic residues" evidence="1">
    <location>
        <begin position="1"/>
        <end position="15"/>
    </location>
</feature>
<evidence type="ECO:0000256" key="1">
    <source>
        <dbReference type="SAM" id="MobiDB-lite"/>
    </source>
</evidence>
<comment type="caution">
    <text evidence="2">The sequence shown here is derived from an EMBL/GenBank/DDBJ whole genome shotgun (WGS) entry which is preliminary data.</text>
</comment>
<gene>
    <name evidence="2" type="ORF">CORC01_05983</name>
</gene>
<evidence type="ECO:0000313" key="3">
    <source>
        <dbReference type="Proteomes" id="UP000176998"/>
    </source>
</evidence>
<dbReference type="AlphaFoldDB" id="A0A1G4BBD4"/>
<dbReference type="EMBL" id="MJBS01000043">
    <property type="protein sequence ID" value="OHE98717.1"/>
    <property type="molecule type" value="Genomic_DNA"/>
</dbReference>